<evidence type="ECO:0000259" key="2">
    <source>
        <dbReference type="Pfam" id="PF08327"/>
    </source>
</evidence>
<organism evidence="3 4">
    <name type="scientific">Corynebacterium suedekumii</name>
    <dbReference type="NCBI Taxonomy" id="3049801"/>
    <lineage>
        <taxon>Bacteria</taxon>
        <taxon>Bacillati</taxon>
        <taxon>Actinomycetota</taxon>
        <taxon>Actinomycetes</taxon>
        <taxon>Mycobacteriales</taxon>
        <taxon>Corynebacteriaceae</taxon>
        <taxon>Corynebacterium</taxon>
    </lineage>
</organism>
<dbReference type="Gene3D" id="3.30.530.20">
    <property type="match status" value="1"/>
</dbReference>
<accession>A0ABY8VK35</accession>
<name>A0ABY8VK35_9CORY</name>
<comment type="similarity">
    <text evidence="1">Belongs to the AHA1 family.</text>
</comment>
<reference evidence="3 4" key="1">
    <citation type="submission" date="2023-05" db="EMBL/GenBank/DDBJ databases">
        <title>Corynebacterium suedekumii sp. nov. and Corynebacterium breve sp. nov. isolated from raw cow's milk.</title>
        <authorList>
            <person name="Baer M.K."/>
            <person name="Mehl L."/>
            <person name="Hellmuth R."/>
            <person name="Marke G."/>
            <person name="Lipski A."/>
        </authorList>
    </citation>
    <scope>NUCLEOTIDE SEQUENCE [LARGE SCALE GENOMIC DNA]</scope>
    <source>
        <strain evidence="3 4">LM112</strain>
    </source>
</reference>
<keyword evidence="4" id="KW-1185">Reference proteome</keyword>
<sequence length="166" mass="18095">MTTRQPHGRVETTPDGRRLLLIRSLPHPPATVWRHLTDSDLLGRWYGTFTGDPASGEVELTMVEAPDHPGPVTIRRCDDRHHLLSVAVAGPGGAAWQLAVSLSPGPEDSTRIEFDHDLTGMTEPTGDLGPGWEYYLERLAVALDGGDPDTVDWAEFHPALTGHYSG</sequence>
<gene>
    <name evidence="3" type="ORF">QP029_10865</name>
</gene>
<dbReference type="EMBL" id="CP126970">
    <property type="protein sequence ID" value="WIM69717.1"/>
    <property type="molecule type" value="Genomic_DNA"/>
</dbReference>
<dbReference type="RefSeq" id="WP_284874311.1">
    <property type="nucleotide sequence ID" value="NZ_CP126970.1"/>
</dbReference>
<dbReference type="InterPro" id="IPR023393">
    <property type="entry name" value="START-like_dom_sf"/>
</dbReference>
<dbReference type="Proteomes" id="UP001238805">
    <property type="component" value="Chromosome"/>
</dbReference>
<feature type="domain" description="Activator of Hsp90 ATPase homologue 1/2-like C-terminal" evidence="2">
    <location>
        <begin position="27"/>
        <end position="143"/>
    </location>
</feature>
<protein>
    <submittedName>
        <fullName evidence="3">SRPBCC domain-containing protein</fullName>
    </submittedName>
</protein>
<dbReference type="Pfam" id="PF08327">
    <property type="entry name" value="AHSA1"/>
    <property type="match status" value="1"/>
</dbReference>
<dbReference type="SUPFAM" id="SSF55961">
    <property type="entry name" value="Bet v1-like"/>
    <property type="match status" value="1"/>
</dbReference>
<evidence type="ECO:0000313" key="3">
    <source>
        <dbReference type="EMBL" id="WIM69717.1"/>
    </source>
</evidence>
<evidence type="ECO:0000256" key="1">
    <source>
        <dbReference type="ARBA" id="ARBA00006817"/>
    </source>
</evidence>
<evidence type="ECO:0000313" key="4">
    <source>
        <dbReference type="Proteomes" id="UP001238805"/>
    </source>
</evidence>
<dbReference type="InterPro" id="IPR013538">
    <property type="entry name" value="ASHA1/2-like_C"/>
</dbReference>
<proteinExistence type="inferred from homology"/>